<dbReference type="Proteomes" id="UP000199476">
    <property type="component" value="Unassembled WGS sequence"/>
</dbReference>
<dbReference type="InterPro" id="IPR011324">
    <property type="entry name" value="Cytotoxic_necrot_fac-like_cat"/>
</dbReference>
<protein>
    <recommendedName>
        <fullName evidence="3">Probable chemoreceptor glutamine deamidase CheD</fullName>
        <ecNumber evidence="3">3.5.1.44</ecNumber>
    </recommendedName>
</protein>
<dbReference type="RefSeq" id="WP_089759108.1">
    <property type="nucleotide sequence ID" value="NZ_FNGO01000006.1"/>
</dbReference>
<accession>A0A1G9LFT9</accession>
<dbReference type="AlphaFoldDB" id="A0A1G9LFT9"/>
<dbReference type="CDD" id="cd16352">
    <property type="entry name" value="CheD"/>
    <property type="match status" value="1"/>
</dbReference>
<dbReference type="GO" id="GO:0050568">
    <property type="term" value="F:protein-glutamine glutaminase activity"/>
    <property type="evidence" value="ECO:0007669"/>
    <property type="project" value="UniProtKB-UniRule"/>
</dbReference>
<dbReference type="PANTHER" id="PTHR35147:SF1">
    <property type="entry name" value="CHEMORECEPTOR GLUTAMINE DEAMIDASE CHED-RELATED"/>
    <property type="match status" value="1"/>
</dbReference>
<comment type="similarity">
    <text evidence="3">Belongs to the CheD family.</text>
</comment>
<dbReference type="HAMAP" id="MF_01440">
    <property type="entry name" value="CheD"/>
    <property type="match status" value="1"/>
</dbReference>
<keyword evidence="1 3" id="KW-0145">Chemotaxis</keyword>
<dbReference type="STRING" id="321763.SAMN04488692_10645"/>
<dbReference type="InterPro" id="IPR005659">
    <property type="entry name" value="Chemorcpt_Glu_NH3ase_CheD"/>
</dbReference>
<keyword evidence="2 3" id="KW-0378">Hydrolase</keyword>
<evidence type="ECO:0000256" key="3">
    <source>
        <dbReference type="HAMAP-Rule" id="MF_01440"/>
    </source>
</evidence>
<dbReference type="EMBL" id="FNGO01000006">
    <property type="protein sequence ID" value="SDL60657.1"/>
    <property type="molecule type" value="Genomic_DNA"/>
</dbReference>
<evidence type="ECO:0000256" key="2">
    <source>
        <dbReference type="ARBA" id="ARBA00022801"/>
    </source>
</evidence>
<proteinExistence type="inferred from homology"/>
<evidence type="ECO:0000313" key="4">
    <source>
        <dbReference type="EMBL" id="SDL60657.1"/>
    </source>
</evidence>
<reference evidence="4 5" key="1">
    <citation type="submission" date="2016-10" db="EMBL/GenBank/DDBJ databases">
        <authorList>
            <person name="de Groot N.N."/>
        </authorList>
    </citation>
    <scope>NUCLEOTIDE SEQUENCE [LARGE SCALE GENOMIC DNA]</scope>
    <source>
        <strain evidence="4 5">SLAS-1</strain>
    </source>
</reference>
<keyword evidence="5" id="KW-1185">Reference proteome</keyword>
<dbReference type="InterPro" id="IPR038592">
    <property type="entry name" value="CheD-like_sf"/>
</dbReference>
<evidence type="ECO:0000313" key="5">
    <source>
        <dbReference type="Proteomes" id="UP000199476"/>
    </source>
</evidence>
<comment type="catalytic activity">
    <reaction evidence="3">
        <text>L-glutaminyl-[protein] + H2O = L-glutamyl-[protein] + NH4(+)</text>
        <dbReference type="Rhea" id="RHEA:16441"/>
        <dbReference type="Rhea" id="RHEA-COMP:10207"/>
        <dbReference type="Rhea" id="RHEA-COMP:10208"/>
        <dbReference type="ChEBI" id="CHEBI:15377"/>
        <dbReference type="ChEBI" id="CHEBI:28938"/>
        <dbReference type="ChEBI" id="CHEBI:29973"/>
        <dbReference type="ChEBI" id="CHEBI:30011"/>
        <dbReference type="EC" id="3.5.1.44"/>
    </reaction>
</comment>
<name>A0A1G9LFT9_9FIRM</name>
<sequence length="158" mass="17335">MDGENIKVRMAEYGIGSSPDKIVTIGLGSCLGITLFDPRKKLGGMVHIMLPENKKNLKPAKYADTGLPLLVEEMEKKGASRRRFEAKIAGGASMFSVSENSSLDVGRRNIKKVESVLDDLNIDILGKDVGENFGRTMEFYTSTGEVIITSHQRDELSL</sequence>
<dbReference type="PANTHER" id="PTHR35147">
    <property type="entry name" value="CHEMORECEPTOR GLUTAMINE DEAMIDASE CHED-RELATED"/>
    <property type="match status" value="1"/>
</dbReference>
<dbReference type="EC" id="3.5.1.44" evidence="3"/>
<dbReference type="OrthoDB" id="9807202at2"/>
<dbReference type="SUPFAM" id="SSF64438">
    <property type="entry name" value="CNF1/YfiH-like putative cysteine hydrolases"/>
    <property type="match status" value="1"/>
</dbReference>
<comment type="function">
    <text evidence="3">Probably deamidates glutamine residues to glutamate on methyl-accepting chemotaxis receptors (MCPs), playing an important role in chemotaxis.</text>
</comment>
<evidence type="ECO:0000256" key="1">
    <source>
        <dbReference type="ARBA" id="ARBA00022500"/>
    </source>
</evidence>
<organism evidence="4 5">
    <name type="scientific">Halarsenatibacter silvermanii</name>
    <dbReference type="NCBI Taxonomy" id="321763"/>
    <lineage>
        <taxon>Bacteria</taxon>
        <taxon>Bacillati</taxon>
        <taxon>Bacillota</taxon>
        <taxon>Clostridia</taxon>
        <taxon>Halanaerobiales</taxon>
        <taxon>Halarsenatibacteraceae</taxon>
        <taxon>Halarsenatibacter</taxon>
    </lineage>
</organism>
<dbReference type="Gene3D" id="3.30.1330.200">
    <property type="match status" value="1"/>
</dbReference>
<dbReference type="Pfam" id="PF03975">
    <property type="entry name" value="CheD"/>
    <property type="match status" value="1"/>
</dbReference>
<gene>
    <name evidence="3" type="primary">cheD</name>
    <name evidence="4" type="ORF">SAMN04488692_10645</name>
</gene>
<dbReference type="GO" id="GO:0006935">
    <property type="term" value="P:chemotaxis"/>
    <property type="evidence" value="ECO:0007669"/>
    <property type="project" value="UniProtKB-UniRule"/>
</dbReference>